<dbReference type="Proteomes" id="UP000254193">
    <property type="component" value="Unassembled WGS sequence"/>
</dbReference>
<sequence>MTDLPVLLKYAEQFRGLHTNFTYAQKQLPHKFILLYSLCLLYASGSLRTEQIKFSDKLLIEW</sequence>
<name>A0A378VHC4_NEILA</name>
<evidence type="ECO:0000313" key="1">
    <source>
        <dbReference type="EMBL" id="SUA16385.1"/>
    </source>
</evidence>
<dbReference type="AlphaFoldDB" id="A0A378VHC4"/>
<keyword evidence="2" id="KW-1185">Reference proteome</keyword>
<evidence type="ECO:0000313" key="2">
    <source>
        <dbReference type="Proteomes" id="UP000254193"/>
    </source>
</evidence>
<gene>
    <name evidence="1" type="ORF">NCTC10616_00021</name>
</gene>
<dbReference type="EMBL" id="UGRO01000002">
    <property type="protein sequence ID" value="SUA16385.1"/>
    <property type="molecule type" value="Genomic_DNA"/>
</dbReference>
<protein>
    <submittedName>
        <fullName evidence="1">Uncharacterized protein</fullName>
    </submittedName>
</protein>
<accession>A0A378VHC4</accession>
<reference evidence="1 2" key="1">
    <citation type="submission" date="2018-06" db="EMBL/GenBank/DDBJ databases">
        <authorList>
            <consortium name="Pathogen Informatics"/>
            <person name="Doyle S."/>
        </authorList>
    </citation>
    <scope>NUCLEOTIDE SEQUENCE [LARGE SCALE GENOMIC DNA]</scope>
    <source>
        <strain evidence="1 2">NCTC10616</strain>
    </source>
</reference>
<proteinExistence type="predicted"/>
<organism evidence="1 2">
    <name type="scientific">Neisseria lactamica</name>
    <dbReference type="NCBI Taxonomy" id="486"/>
    <lineage>
        <taxon>Bacteria</taxon>
        <taxon>Pseudomonadati</taxon>
        <taxon>Pseudomonadota</taxon>
        <taxon>Betaproteobacteria</taxon>
        <taxon>Neisseriales</taxon>
        <taxon>Neisseriaceae</taxon>
        <taxon>Neisseria</taxon>
    </lineage>
</organism>